<evidence type="ECO:0000313" key="4">
    <source>
        <dbReference type="Proteomes" id="UP001049518"/>
    </source>
</evidence>
<evidence type="ECO:0000256" key="1">
    <source>
        <dbReference type="SAM" id="MobiDB-lite"/>
    </source>
</evidence>
<dbReference type="RefSeq" id="WP_231333766.1">
    <property type="nucleotide sequence ID" value="NZ_CP059572.1"/>
</dbReference>
<gene>
    <name evidence="3" type="ORF">AGRA3207_001427</name>
</gene>
<protein>
    <recommendedName>
        <fullName evidence="2">DUF6603 domain-containing protein</fullName>
    </recommendedName>
</protein>
<evidence type="ECO:0000313" key="3">
    <source>
        <dbReference type="EMBL" id="QXJ20672.1"/>
    </source>
</evidence>
<sequence length="1066" mass="114730">MDVKALTEWLGRIDTKKPLTIPQDLPDGLDFRNDVDMSALRYWETRIKEGTKALKELVPDLTKLTLTGKPVEGVTLTLRFFAAADKPQDTDLVIGVELIVSLDTHDVFKDLVGVGIRQVRLNYRIEKKGGDPTTKKWRVRIRLSVDADRLVELITDVGQQVSWGPFTFTSPKFPSWSLADTLTALRIPGVTMPDVPLPPKVFPDVGELTLRYERVGTKGYRVLIYPSEQRLRAGWAVGLLRPDTDEGKATWAASGLLQIGTVKLSDLDVLRGQLPPDSDLSLSLQVVYASRDLGKDDVTTLNQVLKDAKVGGEMPTGWRLNPGVTWCAHVQIGQRPSERYTLLVRPKHKAPKTYRALGETTSSPGKRPEGPVRTQRSLGPLHLKELTLRYLDGRRPRVVLSLDAALAAAGLTVEAAGLGLEVELKENPRADVVLGGLGVAYSRPPLEAAGSLVRREPGGDIDFAYDGLIMIKAARWGLMAFGSYASMTAKDARPGYTSVFLFGALLGTFGGPPPVVFTGVCGGFGYNSKVRFPAIDQVTAFPFVKALDPDGYEDLTKKNFGEPVTPGTVLAKITGGEDAWVVPAVGELWLAAGVAFSVAQIVDVQALLMVQLGDDIVVGLLGACTIDLPAPRKTGRKVPGVAHVELGIRAVYQASTGEFSLAAALSDNSWLAHQECKLTGGAAIHVWAPPSPYAGDFVASLGGYHPAFERTKPRHYPDVPRLGLSWSVGSAVSVRGQLYAAVTPAAAMVGGRLEVNYRAGGLHAWLTAYFDVIVRWAPLYYDAEIGLSIGCSFTVRAWLFTVTVRLEIGARLRLWGPPTRGTARLKAGPFNVEIKIGSGEEPLRGPLGWDDFRKQQLPDKPVTVSAVSGLVTDPVKVKKAGPGHWVATTDGFSFATRSAMPATTLTYDGKAVDGKTRTLHVRPMEKENATSTHAVVLKAKSGSSAVPVAFAAGDTGKPWYGRVSTAQVPKALWGDKGTAAQVPGKDQTLPGAVGVDIVIGPPTIEGIAFSVPHRLLRFKDVRAKVNPLAAQPKRDDADPPDTDADEIARKLRTALIDLGALVGWKG</sequence>
<organism evidence="3 4">
    <name type="scientific">Actinomadura graeca</name>
    <dbReference type="NCBI Taxonomy" id="2750812"/>
    <lineage>
        <taxon>Bacteria</taxon>
        <taxon>Bacillati</taxon>
        <taxon>Actinomycetota</taxon>
        <taxon>Actinomycetes</taxon>
        <taxon>Streptosporangiales</taxon>
        <taxon>Thermomonosporaceae</taxon>
        <taxon>Actinomadura</taxon>
    </lineage>
</organism>
<proteinExistence type="predicted"/>
<dbReference type="InterPro" id="IPR046538">
    <property type="entry name" value="DUF6603"/>
</dbReference>
<dbReference type="EMBL" id="CP059572">
    <property type="protein sequence ID" value="QXJ20672.1"/>
    <property type="molecule type" value="Genomic_DNA"/>
</dbReference>
<feature type="domain" description="DUF6603" evidence="2">
    <location>
        <begin position="375"/>
        <end position="895"/>
    </location>
</feature>
<name>A0ABX8QPK9_9ACTN</name>
<evidence type="ECO:0000259" key="2">
    <source>
        <dbReference type="Pfam" id="PF20248"/>
    </source>
</evidence>
<reference evidence="3" key="1">
    <citation type="submission" date="2020-07" db="EMBL/GenBank/DDBJ databases">
        <authorList>
            <person name="Tarantini F.S."/>
            <person name="Hong K.W."/>
            <person name="Chan K.G."/>
        </authorList>
    </citation>
    <scope>NUCLEOTIDE SEQUENCE</scope>
    <source>
        <strain evidence="3">32-07</strain>
    </source>
</reference>
<dbReference type="Pfam" id="PF20248">
    <property type="entry name" value="DUF6603"/>
    <property type="match status" value="1"/>
</dbReference>
<keyword evidence="4" id="KW-1185">Reference proteome</keyword>
<feature type="region of interest" description="Disordered" evidence="1">
    <location>
        <begin position="351"/>
        <end position="375"/>
    </location>
</feature>
<dbReference type="Proteomes" id="UP001049518">
    <property type="component" value="Chromosome"/>
</dbReference>
<accession>A0ABX8QPK9</accession>